<evidence type="ECO:0000313" key="9">
    <source>
        <dbReference type="Proteomes" id="UP000249066"/>
    </source>
</evidence>
<dbReference type="EMBL" id="QFNN01000057">
    <property type="protein sequence ID" value="PZO89479.1"/>
    <property type="molecule type" value="Genomic_DNA"/>
</dbReference>
<gene>
    <name evidence="8" type="ORF">DI623_10035</name>
</gene>
<feature type="transmembrane region" description="Helical" evidence="6">
    <location>
        <begin position="251"/>
        <end position="271"/>
    </location>
</feature>
<organism evidence="8 9">
    <name type="scientific">Sphingomonas sanxanigenens</name>
    <dbReference type="NCBI Taxonomy" id="397260"/>
    <lineage>
        <taxon>Bacteria</taxon>
        <taxon>Pseudomonadati</taxon>
        <taxon>Pseudomonadota</taxon>
        <taxon>Alphaproteobacteria</taxon>
        <taxon>Sphingomonadales</taxon>
        <taxon>Sphingomonadaceae</taxon>
        <taxon>Sphingomonas</taxon>
    </lineage>
</organism>
<reference evidence="8 9" key="1">
    <citation type="submission" date="2017-08" db="EMBL/GenBank/DDBJ databases">
        <title>Infants hospitalized years apart are colonized by the same room-sourced microbial strains.</title>
        <authorList>
            <person name="Brooks B."/>
            <person name="Olm M.R."/>
            <person name="Firek B.A."/>
            <person name="Baker R."/>
            <person name="Thomas B.C."/>
            <person name="Morowitz M.J."/>
            <person name="Banfield J.F."/>
        </authorList>
    </citation>
    <scope>NUCLEOTIDE SEQUENCE [LARGE SCALE GENOMIC DNA]</scope>
    <source>
        <strain evidence="8">S2_018_000_R2_101</strain>
    </source>
</reference>
<feature type="transmembrane region" description="Helical" evidence="6">
    <location>
        <begin position="309"/>
        <end position="332"/>
    </location>
</feature>
<evidence type="ECO:0000256" key="1">
    <source>
        <dbReference type="ARBA" id="ARBA00004141"/>
    </source>
</evidence>
<dbReference type="Proteomes" id="UP000249066">
    <property type="component" value="Unassembled WGS sequence"/>
</dbReference>
<feature type="transmembrane region" description="Helical" evidence="6">
    <location>
        <begin position="138"/>
        <end position="160"/>
    </location>
</feature>
<evidence type="ECO:0000313" key="8">
    <source>
        <dbReference type="EMBL" id="PZO89479.1"/>
    </source>
</evidence>
<dbReference type="PANTHER" id="PTHR23502:SF132">
    <property type="entry name" value="POLYAMINE TRANSPORTER 2-RELATED"/>
    <property type="match status" value="1"/>
</dbReference>
<proteinExistence type="predicted"/>
<keyword evidence="5 6" id="KW-0472">Membrane</keyword>
<evidence type="ECO:0000256" key="5">
    <source>
        <dbReference type="ARBA" id="ARBA00023136"/>
    </source>
</evidence>
<dbReference type="PANTHER" id="PTHR23502">
    <property type="entry name" value="MAJOR FACILITATOR SUPERFAMILY"/>
    <property type="match status" value="1"/>
</dbReference>
<dbReference type="InterPro" id="IPR011701">
    <property type="entry name" value="MFS"/>
</dbReference>
<feature type="transmembrane region" description="Helical" evidence="6">
    <location>
        <begin position="344"/>
        <end position="368"/>
    </location>
</feature>
<dbReference type="Pfam" id="PF07690">
    <property type="entry name" value="MFS_1"/>
    <property type="match status" value="1"/>
</dbReference>
<evidence type="ECO:0000256" key="6">
    <source>
        <dbReference type="SAM" id="Phobius"/>
    </source>
</evidence>
<protein>
    <submittedName>
        <fullName evidence="8">MFS transporter</fullName>
    </submittedName>
</protein>
<sequence>MASPRQFPPFGEFVALVAACMAMTALSIDSMLPSLPAIGAGLGVANPNHRQWVIGAFMISFGVGQVIHGPLSDRFGRRPVLQVNLILVALFNLLAAFAGSFALLIAARVACGLTVSACRVLAVSVVRDRFEGRQMARVMSLAMMVFMAAPILAPSVGQIILFVAPWHWIFIALSSFALGLCLWITLRLPETLTAEHRLPLSVSRIAAGWRTTLTERNSLGYTAALALLSGGLYGFINSVPQVFAEVFHRPLLLTPVFACVAGTMALGSLLNSRLVVKLGTRRISHSALICFIGFASLHLAAGLTQMDTLLSFAVVQALMMGCFGLATANFGAMAMEKMGGLAGTAASVQGFIATVVGALIGVSIGQAFDGTTVPLYSGFVLTGLAALCVVLATERGRLFQPHAGA</sequence>
<evidence type="ECO:0000256" key="4">
    <source>
        <dbReference type="ARBA" id="ARBA00022989"/>
    </source>
</evidence>
<dbReference type="SUPFAM" id="SSF103473">
    <property type="entry name" value="MFS general substrate transporter"/>
    <property type="match status" value="1"/>
</dbReference>
<feature type="transmembrane region" description="Helical" evidence="6">
    <location>
        <begin position="12"/>
        <end position="32"/>
    </location>
</feature>
<accession>A0A2W5AAL2</accession>
<dbReference type="GO" id="GO:0005886">
    <property type="term" value="C:plasma membrane"/>
    <property type="evidence" value="ECO:0007669"/>
    <property type="project" value="TreeGrafter"/>
</dbReference>
<evidence type="ECO:0000256" key="3">
    <source>
        <dbReference type="ARBA" id="ARBA00022692"/>
    </source>
</evidence>
<dbReference type="PROSITE" id="PS50850">
    <property type="entry name" value="MFS"/>
    <property type="match status" value="1"/>
</dbReference>
<feature type="transmembrane region" description="Helical" evidence="6">
    <location>
        <begin position="166"/>
        <end position="186"/>
    </location>
</feature>
<feature type="transmembrane region" description="Helical" evidence="6">
    <location>
        <begin position="374"/>
        <end position="392"/>
    </location>
</feature>
<dbReference type="AlphaFoldDB" id="A0A2W5AAL2"/>
<evidence type="ECO:0000256" key="2">
    <source>
        <dbReference type="ARBA" id="ARBA00022448"/>
    </source>
</evidence>
<comment type="subcellular location">
    <subcellularLocation>
        <location evidence="1">Membrane</location>
        <topology evidence="1">Multi-pass membrane protein</topology>
    </subcellularLocation>
</comment>
<dbReference type="InterPro" id="IPR020846">
    <property type="entry name" value="MFS_dom"/>
</dbReference>
<feature type="transmembrane region" description="Helical" evidence="6">
    <location>
        <begin position="83"/>
        <end position="99"/>
    </location>
</feature>
<feature type="transmembrane region" description="Helical" evidence="6">
    <location>
        <begin position="52"/>
        <end position="71"/>
    </location>
</feature>
<dbReference type="Gene3D" id="1.20.1720.10">
    <property type="entry name" value="Multidrug resistance protein D"/>
    <property type="match status" value="1"/>
</dbReference>
<comment type="caution">
    <text evidence="8">The sequence shown here is derived from an EMBL/GenBank/DDBJ whole genome shotgun (WGS) entry which is preliminary data.</text>
</comment>
<keyword evidence="4 6" id="KW-1133">Transmembrane helix</keyword>
<dbReference type="GO" id="GO:1990961">
    <property type="term" value="P:xenobiotic detoxification by transmembrane export across the plasma membrane"/>
    <property type="evidence" value="ECO:0007669"/>
    <property type="project" value="TreeGrafter"/>
</dbReference>
<evidence type="ECO:0000259" key="7">
    <source>
        <dbReference type="PROSITE" id="PS50850"/>
    </source>
</evidence>
<feature type="transmembrane region" description="Helical" evidence="6">
    <location>
        <begin position="283"/>
        <end position="303"/>
    </location>
</feature>
<dbReference type="CDD" id="cd17320">
    <property type="entry name" value="MFS_MdfA_MDR_like"/>
    <property type="match status" value="1"/>
</dbReference>
<feature type="transmembrane region" description="Helical" evidence="6">
    <location>
        <begin position="105"/>
        <end position="126"/>
    </location>
</feature>
<dbReference type="GO" id="GO:0022857">
    <property type="term" value="F:transmembrane transporter activity"/>
    <property type="evidence" value="ECO:0007669"/>
    <property type="project" value="InterPro"/>
</dbReference>
<name>A0A2W5AAL2_9SPHN</name>
<dbReference type="InterPro" id="IPR036259">
    <property type="entry name" value="MFS_trans_sf"/>
</dbReference>
<keyword evidence="2" id="KW-0813">Transport</keyword>
<keyword evidence="3 6" id="KW-0812">Transmembrane</keyword>
<feature type="domain" description="Major facilitator superfamily (MFS) profile" evidence="7">
    <location>
        <begin position="13"/>
        <end position="397"/>
    </location>
</feature>
<feature type="transmembrane region" description="Helical" evidence="6">
    <location>
        <begin position="219"/>
        <end position="239"/>
    </location>
</feature>